<proteinExistence type="predicted"/>
<dbReference type="AlphaFoldDB" id="A0ABD2M0P5"/>
<gene>
    <name evidence="1" type="ORF">niasHT_005312</name>
</gene>
<organism evidence="1 2">
    <name type="scientific">Heterodera trifolii</name>
    <dbReference type="NCBI Taxonomy" id="157864"/>
    <lineage>
        <taxon>Eukaryota</taxon>
        <taxon>Metazoa</taxon>
        <taxon>Ecdysozoa</taxon>
        <taxon>Nematoda</taxon>
        <taxon>Chromadorea</taxon>
        <taxon>Rhabditida</taxon>
        <taxon>Tylenchina</taxon>
        <taxon>Tylenchomorpha</taxon>
        <taxon>Tylenchoidea</taxon>
        <taxon>Heteroderidae</taxon>
        <taxon>Heteroderinae</taxon>
        <taxon>Heterodera</taxon>
    </lineage>
</organism>
<reference evidence="1 2" key="1">
    <citation type="submission" date="2024-10" db="EMBL/GenBank/DDBJ databases">
        <authorList>
            <person name="Kim D."/>
        </authorList>
    </citation>
    <scope>NUCLEOTIDE SEQUENCE [LARGE SCALE GENOMIC DNA]</scope>
    <source>
        <strain evidence="1">BH-2024</strain>
    </source>
</reference>
<name>A0ABD2M0P5_9BILA</name>
<accession>A0ABD2M0P5</accession>
<keyword evidence="2" id="KW-1185">Reference proteome</keyword>
<dbReference type="EMBL" id="JBICBT010000200">
    <property type="protein sequence ID" value="KAL3121052.1"/>
    <property type="molecule type" value="Genomic_DNA"/>
</dbReference>
<sequence length="164" mass="18396">MLCHNNSSVFDGLKKIVHNGHASADSLNEWLVARADVHTYHKNGGRTINIKAFTLTDLRAIGVLCEADEIKLTDEVHVGVPRLQFTRTLEKHSPASVVVPVYLYSNRAKFLFGLHLLPIGFDHSMLSQRGVAFVSNLFALIDFCIFCPKNIYVAVYCFQFVSNE</sequence>
<protein>
    <submittedName>
        <fullName evidence="1">Uncharacterized protein</fullName>
    </submittedName>
</protein>
<evidence type="ECO:0000313" key="1">
    <source>
        <dbReference type="EMBL" id="KAL3121052.1"/>
    </source>
</evidence>
<comment type="caution">
    <text evidence="1">The sequence shown here is derived from an EMBL/GenBank/DDBJ whole genome shotgun (WGS) entry which is preliminary data.</text>
</comment>
<evidence type="ECO:0000313" key="2">
    <source>
        <dbReference type="Proteomes" id="UP001620626"/>
    </source>
</evidence>
<dbReference type="Proteomes" id="UP001620626">
    <property type="component" value="Unassembled WGS sequence"/>
</dbReference>